<name>A0A918SIZ5_9FLAO</name>
<reference evidence="7" key="1">
    <citation type="journal article" date="2014" name="Int. J. Syst. Evol. Microbiol.">
        <title>Complete genome sequence of Corynebacterium casei LMG S-19264T (=DSM 44701T), isolated from a smear-ripened cheese.</title>
        <authorList>
            <consortium name="US DOE Joint Genome Institute (JGI-PGF)"/>
            <person name="Walter F."/>
            <person name="Albersmeier A."/>
            <person name="Kalinowski J."/>
            <person name="Ruckert C."/>
        </authorList>
    </citation>
    <scope>NUCLEOTIDE SEQUENCE</scope>
    <source>
        <strain evidence="7">KCTC 12719</strain>
    </source>
</reference>
<evidence type="ECO:0000256" key="1">
    <source>
        <dbReference type="ARBA" id="ARBA00004829"/>
    </source>
</evidence>
<protein>
    <submittedName>
        <fullName evidence="7">Phytoene dehydrogenase</fullName>
    </submittedName>
</protein>
<evidence type="ECO:0000256" key="2">
    <source>
        <dbReference type="ARBA" id="ARBA00006046"/>
    </source>
</evidence>
<keyword evidence="4 5" id="KW-0560">Oxidoreductase</keyword>
<dbReference type="InterPro" id="IPR014105">
    <property type="entry name" value="Carotenoid/retinoid_OxRdtase"/>
</dbReference>
<evidence type="ECO:0000256" key="5">
    <source>
        <dbReference type="RuleBase" id="RU362075"/>
    </source>
</evidence>
<evidence type="ECO:0000256" key="3">
    <source>
        <dbReference type="ARBA" id="ARBA00022746"/>
    </source>
</evidence>
<feature type="domain" description="Amine oxidase" evidence="6">
    <location>
        <begin position="11"/>
        <end position="484"/>
    </location>
</feature>
<dbReference type="InterPro" id="IPR036188">
    <property type="entry name" value="FAD/NAD-bd_sf"/>
</dbReference>
<accession>A0A918SIZ5</accession>
<dbReference type="SUPFAM" id="SSF51905">
    <property type="entry name" value="FAD/NAD(P)-binding domain"/>
    <property type="match status" value="1"/>
</dbReference>
<evidence type="ECO:0000259" key="6">
    <source>
        <dbReference type="Pfam" id="PF01593"/>
    </source>
</evidence>
<reference evidence="7" key="2">
    <citation type="submission" date="2020-09" db="EMBL/GenBank/DDBJ databases">
        <authorList>
            <person name="Sun Q."/>
            <person name="Kim S."/>
        </authorList>
    </citation>
    <scope>NUCLEOTIDE SEQUENCE</scope>
    <source>
        <strain evidence="7">KCTC 12719</strain>
    </source>
</reference>
<dbReference type="GO" id="GO:0016491">
    <property type="term" value="F:oxidoreductase activity"/>
    <property type="evidence" value="ECO:0007669"/>
    <property type="project" value="UniProtKB-KW"/>
</dbReference>
<comment type="similarity">
    <text evidence="2 5">Belongs to the carotenoid/retinoid oxidoreductase family.</text>
</comment>
<dbReference type="AlphaFoldDB" id="A0A918SIZ5"/>
<comment type="caution">
    <text evidence="7">The sequence shown here is derived from an EMBL/GenBank/DDBJ whole genome shotgun (WGS) entry which is preliminary data.</text>
</comment>
<keyword evidence="8" id="KW-1185">Reference proteome</keyword>
<dbReference type="PANTHER" id="PTHR43734">
    <property type="entry name" value="PHYTOENE DESATURASE"/>
    <property type="match status" value="1"/>
</dbReference>
<evidence type="ECO:0000256" key="4">
    <source>
        <dbReference type="ARBA" id="ARBA00023002"/>
    </source>
</evidence>
<dbReference type="InterPro" id="IPR002937">
    <property type="entry name" value="Amino_oxidase"/>
</dbReference>
<dbReference type="GO" id="GO:0016117">
    <property type="term" value="P:carotenoid biosynthetic process"/>
    <property type="evidence" value="ECO:0007669"/>
    <property type="project" value="UniProtKB-KW"/>
</dbReference>
<dbReference type="RefSeq" id="WP_189605065.1">
    <property type="nucleotide sequence ID" value="NZ_BMXB01000010.1"/>
</dbReference>
<dbReference type="PANTHER" id="PTHR43734:SF1">
    <property type="entry name" value="PHYTOENE DESATURASE"/>
    <property type="match status" value="1"/>
</dbReference>
<evidence type="ECO:0000313" key="7">
    <source>
        <dbReference type="EMBL" id="GHA42364.1"/>
    </source>
</evidence>
<dbReference type="NCBIfam" id="TIGR02734">
    <property type="entry name" value="crtI_fam"/>
    <property type="match status" value="1"/>
</dbReference>
<dbReference type="PRINTS" id="PR00419">
    <property type="entry name" value="ADXRDTASE"/>
</dbReference>
<sequence length="498" mass="56652">MSKIAIIGSGFSGLSSAAYLAASGHEVHVFEKNDSAGGRARKFTTEEGYVFDMGPSWYWMPDVFENFFKDFGYKVSDFYELKLLDPSFEIIFDKKETLPIPDDFNKLCALFESVEKGSAAKLKEFMQEAQFKYDKGMKELVYMPGLSLSEFADAGFLKGALRLQVFSSFSKHVRKYFSNPKLIALMEFPVLFLGAMPQDTPALYSLMNYAGLQLGTWYPMGGFHEVIKALMQVGENNGVTFHFNSEVEEISVHNGLANGLIIHGEKLQFDGVVAAADYHHVESKLLPSALRNYNESYWDKKTFAPSCLIYYIGLSKKIKRIEHHTLFFEEDLFQHSKEIYKDPKWPEKPLFYVCCPSRTDSSVAPHGHENLFLLMPLAPGLKDDEALREQYYEVMMSRLESQVGEEIREYVDYKRSYCVSDFIEDYHSYKGNAYGLANTLRQTAVLKPKIRNKKVKNLFYAGQLTVPGPGVPPALISGKIAAEQLEKYLKNQKHEVIV</sequence>
<dbReference type="Proteomes" id="UP000610456">
    <property type="component" value="Unassembled WGS sequence"/>
</dbReference>
<dbReference type="Gene3D" id="3.50.50.60">
    <property type="entry name" value="FAD/NAD(P)-binding domain"/>
    <property type="match status" value="2"/>
</dbReference>
<dbReference type="EMBL" id="BMXB01000010">
    <property type="protein sequence ID" value="GHA42364.1"/>
    <property type="molecule type" value="Genomic_DNA"/>
</dbReference>
<dbReference type="Pfam" id="PF01593">
    <property type="entry name" value="Amino_oxidase"/>
    <property type="match status" value="1"/>
</dbReference>
<proteinExistence type="inferred from homology"/>
<gene>
    <name evidence="7" type="primary">crtI</name>
    <name evidence="7" type="ORF">GCM10007103_24600</name>
</gene>
<evidence type="ECO:0000313" key="8">
    <source>
        <dbReference type="Proteomes" id="UP000610456"/>
    </source>
</evidence>
<comment type="pathway">
    <text evidence="1 5">Carotenoid biosynthesis.</text>
</comment>
<organism evidence="7 8">
    <name type="scientific">Salinimicrobium marinum</name>
    <dbReference type="NCBI Taxonomy" id="680283"/>
    <lineage>
        <taxon>Bacteria</taxon>
        <taxon>Pseudomonadati</taxon>
        <taxon>Bacteroidota</taxon>
        <taxon>Flavobacteriia</taxon>
        <taxon>Flavobacteriales</taxon>
        <taxon>Flavobacteriaceae</taxon>
        <taxon>Salinimicrobium</taxon>
    </lineage>
</organism>
<keyword evidence="3 5" id="KW-0125">Carotenoid biosynthesis</keyword>